<dbReference type="EMBL" id="FR824086">
    <property type="protein sequence ID" value="CCA17872.1"/>
    <property type="molecule type" value="Genomic_DNA"/>
</dbReference>
<evidence type="ECO:0000256" key="1">
    <source>
        <dbReference type="SAM" id="SignalP"/>
    </source>
</evidence>
<name>F0W9Q4_9STRA</name>
<reference evidence="2" key="2">
    <citation type="submission" date="2011-02" db="EMBL/GenBank/DDBJ databases">
        <authorList>
            <person name="MacLean D."/>
        </authorList>
    </citation>
    <scope>NUCLEOTIDE SEQUENCE</scope>
</reference>
<feature type="chain" id="PRO_5003261537" evidence="1">
    <location>
        <begin position="26"/>
        <end position="339"/>
    </location>
</feature>
<reference evidence="2" key="1">
    <citation type="journal article" date="2011" name="PLoS Biol.">
        <title>Gene gain and loss during evolution of obligate parasitism in the white rust pathogen of Arabidopsis thaliana.</title>
        <authorList>
            <person name="Kemen E."/>
            <person name="Gardiner A."/>
            <person name="Schultz-Larsen T."/>
            <person name="Kemen A.C."/>
            <person name="Balmuth A.L."/>
            <person name="Robert-Seilaniantz A."/>
            <person name="Bailey K."/>
            <person name="Holub E."/>
            <person name="Studholme D.J."/>
            <person name="Maclean D."/>
            <person name="Jones J.D."/>
        </authorList>
    </citation>
    <scope>NUCLEOTIDE SEQUENCE</scope>
</reference>
<organism evidence="2">
    <name type="scientific">Albugo laibachii Nc14</name>
    <dbReference type="NCBI Taxonomy" id="890382"/>
    <lineage>
        <taxon>Eukaryota</taxon>
        <taxon>Sar</taxon>
        <taxon>Stramenopiles</taxon>
        <taxon>Oomycota</taxon>
        <taxon>Peronosporomycetes</taxon>
        <taxon>Albuginales</taxon>
        <taxon>Albuginaceae</taxon>
        <taxon>Albugo</taxon>
    </lineage>
</organism>
<feature type="signal peptide" evidence="1">
    <location>
        <begin position="1"/>
        <end position="25"/>
    </location>
</feature>
<accession>F0W9Q4</accession>
<evidence type="ECO:0000313" key="2">
    <source>
        <dbReference type="EMBL" id="CCA17872.1"/>
    </source>
</evidence>
<gene>
    <name evidence="2" type="primary">AlNc14C41G3508</name>
    <name evidence="2" type="ORF">ALNC14_040150</name>
</gene>
<protein>
    <submittedName>
        <fullName evidence="2">AlNc14C41G3508 protein</fullName>
    </submittedName>
</protein>
<dbReference type="HOGENOM" id="CLU_819926_0_0_1"/>
<dbReference type="AlphaFoldDB" id="F0W9Q4"/>
<proteinExistence type="predicted"/>
<keyword evidence="1" id="KW-0732">Signal</keyword>
<sequence>MAFRVLPHHLLILCIWLFATYITEATQYPISPDTLSKEDKPKYWKYVAMADDAKQQPKVLCNSILFGALALHHNFWFDKPDDTFMESSGRAKAWDEFLLDYFYQGTSDDTIPFEQSELPRTAIESMPHFKTSPHGSLAISVYEMFRELHDDILIKHQQHIRFGLNPSMPRKSTDYASILMYTVPSRDPYDISRPSFTNKDSSPNPAQYFSILKKIMEEDMGDTKVVEKMSIQLEAIDKVVLKHAKTSDNIIFATRNVYWTERRQSKCDSHKYSAFYAAEGFYKVILNLYGHTLKSLALEPKASSLWKSTRSIPGTLDITNSIKKTLLLRMLKWGDVYTV</sequence>